<evidence type="ECO:0000313" key="2">
    <source>
        <dbReference type="Proteomes" id="UP000820818"/>
    </source>
</evidence>
<organism evidence="1 2">
    <name type="scientific">Daphnia sinensis</name>
    <dbReference type="NCBI Taxonomy" id="1820382"/>
    <lineage>
        <taxon>Eukaryota</taxon>
        <taxon>Metazoa</taxon>
        <taxon>Ecdysozoa</taxon>
        <taxon>Arthropoda</taxon>
        <taxon>Crustacea</taxon>
        <taxon>Branchiopoda</taxon>
        <taxon>Diplostraca</taxon>
        <taxon>Cladocera</taxon>
        <taxon>Anomopoda</taxon>
        <taxon>Daphniidae</taxon>
        <taxon>Daphnia</taxon>
        <taxon>Daphnia similis group</taxon>
    </lineage>
</organism>
<dbReference type="Proteomes" id="UP000820818">
    <property type="component" value="Linkage Group LG5"/>
</dbReference>
<dbReference type="AlphaFoldDB" id="A0AAD5PTF6"/>
<name>A0AAD5PTF6_9CRUS</name>
<sequence length="307" mass="34365">MLYQNVSTDECTAVQMEFVFLLLAALVAVSQQFQQPGRHWPTSRSPLPWVVNNRRQSTTIISKISRHSAMWYRPIVVLPMSVNELYPSFLTTDLMNAHQFVDANSRIKGSNGRRPLAQQQMHVPRFSFSKIAGLYLNRFIKTAVFTSSVTLTAVQSCVAAINVFDTGKTTFCRRKRDVLLNTDDVEDHQFDLNPSEPQEVIPTAQPTLDLTLDDDSLNNDAIPSVDVSDDLTFDGAASSSNIQDTSIGGVSTASWWENLRRKLFTDFSLTSITVTSYSFYSTTVTKTVHIAGESQVKCLPSDWVVCY</sequence>
<accession>A0AAD5PTF6</accession>
<dbReference type="EMBL" id="WJBH02000005">
    <property type="protein sequence ID" value="KAI9558797.1"/>
    <property type="molecule type" value="Genomic_DNA"/>
</dbReference>
<gene>
    <name evidence="1" type="ORF">GHT06_015586</name>
</gene>
<keyword evidence="2" id="KW-1185">Reference proteome</keyword>
<evidence type="ECO:0000313" key="1">
    <source>
        <dbReference type="EMBL" id="KAI9558797.1"/>
    </source>
</evidence>
<proteinExistence type="predicted"/>
<protein>
    <submittedName>
        <fullName evidence="1">Uncharacterized protein</fullName>
    </submittedName>
</protein>
<reference evidence="1 2" key="1">
    <citation type="submission" date="2022-05" db="EMBL/GenBank/DDBJ databases">
        <title>A multi-omics perspective on studying reproductive biology in Daphnia sinensis.</title>
        <authorList>
            <person name="Jia J."/>
        </authorList>
    </citation>
    <scope>NUCLEOTIDE SEQUENCE [LARGE SCALE GENOMIC DNA]</scope>
    <source>
        <strain evidence="1 2">WSL</strain>
    </source>
</reference>
<comment type="caution">
    <text evidence="1">The sequence shown here is derived from an EMBL/GenBank/DDBJ whole genome shotgun (WGS) entry which is preliminary data.</text>
</comment>